<dbReference type="PANTHER" id="PTHR36175">
    <property type="entry name" value="CYANOPHYCINASE"/>
    <property type="match status" value="1"/>
</dbReference>
<keyword evidence="3" id="KW-0378">Hydrolase</keyword>
<dbReference type="SUPFAM" id="SSF52317">
    <property type="entry name" value="Class I glutamine amidotransferase-like"/>
    <property type="match status" value="1"/>
</dbReference>
<evidence type="ECO:0000256" key="4">
    <source>
        <dbReference type="ARBA" id="ARBA00022825"/>
    </source>
</evidence>
<evidence type="ECO:0000256" key="3">
    <source>
        <dbReference type="ARBA" id="ARBA00022801"/>
    </source>
</evidence>
<dbReference type="InterPro" id="IPR005320">
    <property type="entry name" value="Peptidase_S51"/>
</dbReference>
<comment type="similarity">
    <text evidence="1">Belongs to the peptidase S51 family.</text>
</comment>
<keyword evidence="6" id="KW-1185">Reference proteome</keyword>
<evidence type="ECO:0000313" key="6">
    <source>
        <dbReference type="Proteomes" id="UP001165962"/>
    </source>
</evidence>
<organism evidence="5 6">
    <name type="scientific">Paenibacillus agricola</name>
    <dbReference type="NCBI Taxonomy" id="2716264"/>
    <lineage>
        <taxon>Bacteria</taxon>
        <taxon>Bacillati</taxon>
        <taxon>Bacillota</taxon>
        <taxon>Bacilli</taxon>
        <taxon>Bacillales</taxon>
        <taxon>Paenibacillaceae</taxon>
        <taxon>Paenibacillus</taxon>
    </lineage>
</organism>
<dbReference type="Pfam" id="PF03575">
    <property type="entry name" value="Peptidase_S51"/>
    <property type="match status" value="1"/>
</dbReference>
<proteinExistence type="inferred from homology"/>
<accession>A0ABX0J9L6</accession>
<keyword evidence="4" id="KW-0720">Serine protease</keyword>
<comment type="caution">
    <text evidence="5">The sequence shown here is derived from an EMBL/GenBank/DDBJ whole genome shotgun (WGS) entry which is preliminary data.</text>
</comment>
<reference evidence="5" key="1">
    <citation type="submission" date="2020-03" db="EMBL/GenBank/DDBJ databases">
        <title>Draft sequencing of Paenibacilllus sp. S3N08.</title>
        <authorList>
            <person name="Kim D.-U."/>
        </authorList>
    </citation>
    <scope>NUCLEOTIDE SEQUENCE</scope>
    <source>
        <strain evidence="5">S3N08</strain>
    </source>
</reference>
<dbReference type="InterPro" id="IPR029062">
    <property type="entry name" value="Class_I_gatase-like"/>
</dbReference>
<evidence type="ECO:0000256" key="2">
    <source>
        <dbReference type="ARBA" id="ARBA00022670"/>
    </source>
</evidence>
<dbReference type="PANTHER" id="PTHR36175:SF1">
    <property type="entry name" value="CYANOPHYCINASE"/>
    <property type="match status" value="1"/>
</dbReference>
<sequence>MVDKYLFLFGVEYCSVILPNDQGKLNEKEAIELLREATGIFIGGGDTEKYHAYYATEPIKSILKDRYSDGIPIAGSSAGALILPEICLISPNDSNNGEMLSKDGVGLLTDILIGVHFTEWSDECNLLAGMKKHKIRFGIGIDEEACVVFKNGKFESEFGDSVHHIEIDDFYIGDIKLYPVYPANFSAYACS</sequence>
<dbReference type="EMBL" id="JAAOIW010000004">
    <property type="protein sequence ID" value="NHN30450.1"/>
    <property type="molecule type" value="Genomic_DNA"/>
</dbReference>
<dbReference type="Proteomes" id="UP001165962">
    <property type="component" value="Unassembled WGS sequence"/>
</dbReference>
<gene>
    <name evidence="5" type="ORF">G9U52_11460</name>
</gene>
<dbReference type="RefSeq" id="WP_166149583.1">
    <property type="nucleotide sequence ID" value="NZ_JAAOIW010000004.1"/>
</dbReference>
<keyword evidence="2" id="KW-0645">Protease</keyword>
<protein>
    <submittedName>
        <fullName evidence="5">Type 1 glutamine amidotransferase-like domain-containing protein</fullName>
    </submittedName>
</protein>
<dbReference type="Gene3D" id="3.40.50.880">
    <property type="match status" value="1"/>
</dbReference>
<name>A0ABX0J9L6_9BACL</name>
<evidence type="ECO:0000256" key="1">
    <source>
        <dbReference type="ARBA" id="ARBA00006534"/>
    </source>
</evidence>
<evidence type="ECO:0000313" key="5">
    <source>
        <dbReference type="EMBL" id="NHN30450.1"/>
    </source>
</evidence>